<evidence type="ECO:0000313" key="2">
    <source>
        <dbReference type="Proteomes" id="UP000015241"/>
    </source>
</evidence>
<dbReference type="AlphaFoldDB" id="S8DVR6"/>
<reference evidence="1 2" key="1">
    <citation type="journal article" date="2012" name="Science">
        <title>The Paleozoic origin of enzymatic lignin decomposition reconstructed from 31 fungal genomes.</title>
        <authorList>
            <person name="Floudas D."/>
            <person name="Binder M."/>
            <person name="Riley R."/>
            <person name="Barry K."/>
            <person name="Blanchette R.A."/>
            <person name="Henrissat B."/>
            <person name="Martinez A.T."/>
            <person name="Otillar R."/>
            <person name="Spatafora J.W."/>
            <person name="Yadav J.S."/>
            <person name="Aerts A."/>
            <person name="Benoit I."/>
            <person name="Boyd A."/>
            <person name="Carlson A."/>
            <person name="Copeland A."/>
            <person name="Coutinho P.M."/>
            <person name="de Vries R.P."/>
            <person name="Ferreira P."/>
            <person name="Findley K."/>
            <person name="Foster B."/>
            <person name="Gaskell J."/>
            <person name="Glotzer D."/>
            <person name="Gorecki P."/>
            <person name="Heitman J."/>
            <person name="Hesse C."/>
            <person name="Hori C."/>
            <person name="Igarashi K."/>
            <person name="Jurgens J.A."/>
            <person name="Kallen N."/>
            <person name="Kersten P."/>
            <person name="Kohler A."/>
            <person name="Kuees U."/>
            <person name="Kumar T.K.A."/>
            <person name="Kuo A."/>
            <person name="LaButti K."/>
            <person name="Larrondo L.F."/>
            <person name="Lindquist E."/>
            <person name="Ling A."/>
            <person name="Lombard V."/>
            <person name="Lucas S."/>
            <person name="Lundell T."/>
            <person name="Martin R."/>
            <person name="McLaughlin D.J."/>
            <person name="Morgenstern I."/>
            <person name="Morin E."/>
            <person name="Murat C."/>
            <person name="Nagy L.G."/>
            <person name="Nolan M."/>
            <person name="Ohm R.A."/>
            <person name="Patyshakuliyeva A."/>
            <person name="Rokas A."/>
            <person name="Ruiz-Duenas F.J."/>
            <person name="Sabat G."/>
            <person name="Salamov A."/>
            <person name="Samejima M."/>
            <person name="Schmutz J."/>
            <person name="Slot J.C."/>
            <person name="St John F."/>
            <person name="Stenlid J."/>
            <person name="Sun H."/>
            <person name="Sun S."/>
            <person name="Syed K."/>
            <person name="Tsang A."/>
            <person name="Wiebenga A."/>
            <person name="Young D."/>
            <person name="Pisabarro A."/>
            <person name="Eastwood D.C."/>
            <person name="Martin F."/>
            <person name="Cullen D."/>
            <person name="Grigoriev I.V."/>
            <person name="Hibbett D.S."/>
        </authorList>
    </citation>
    <scope>NUCLEOTIDE SEQUENCE</scope>
    <source>
        <strain evidence="2">FP-58527</strain>
    </source>
</reference>
<organism evidence="1 2">
    <name type="scientific">Fomitopsis schrenkii</name>
    <name type="common">Brown rot fungus</name>
    <dbReference type="NCBI Taxonomy" id="2126942"/>
    <lineage>
        <taxon>Eukaryota</taxon>
        <taxon>Fungi</taxon>
        <taxon>Dikarya</taxon>
        <taxon>Basidiomycota</taxon>
        <taxon>Agaricomycotina</taxon>
        <taxon>Agaricomycetes</taxon>
        <taxon>Polyporales</taxon>
        <taxon>Fomitopsis</taxon>
    </lineage>
</organism>
<dbReference type="Proteomes" id="UP000015241">
    <property type="component" value="Unassembled WGS sequence"/>
</dbReference>
<keyword evidence="2" id="KW-1185">Reference proteome</keyword>
<evidence type="ECO:0000313" key="1">
    <source>
        <dbReference type="EMBL" id="EPS96697.1"/>
    </source>
</evidence>
<name>S8DVR6_FOMSC</name>
<proteinExistence type="predicted"/>
<sequence length="264" mass="30228">MPDYLHEHEPLWAPSTTVPEVVQRRLATSSFTEHCRVVMYSLGAGGLFFASPNADHIAQPPAVGSSGSPQTYSDRRWGPLEWTRTPQLLREETEHHICTYQLLRPGSVDPPHALGNPRAHCMTPSDEALDDLHLSTATANDCAKYEWELNTFLFRANFERLTAFKHGTFNRAPLHTHPQLWVALRDRVRRVWGFGLNYFPSISEPAYLDSNDKLLRLRHWRALGHIMLEWEVPARHRERIHVAMGGTVTKIECLLTQVFKDLHA</sequence>
<dbReference type="InParanoid" id="S8DVR6"/>
<accession>S8DVR6</accession>
<gene>
    <name evidence="1" type="ORF">FOMPIDRAFT_1053062</name>
</gene>
<protein>
    <submittedName>
        <fullName evidence="1">Uncharacterized protein</fullName>
    </submittedName>
</protein>
<dbReference type="HOGENOM" id="CLU_1053871_0_0_1"/>
<dbReference type="OrthoDB" id="2803759at2759"/>
<dbReference type="EMBL" id="KE504185">
    <property type="protein sequence ID" value="EPS96697.1"/>
    <property type="molecule type" value="Genomic_DNA"/>
</dbReference>